<keyword evidence="2" id="KW-1185">Reference proteome</keyword>
<organism evidence="1 2">
    <name type="scientific">Trichoderma ghanense</name>
    <dbReference type="NCBI Taxonomy" id="65468"/>
    <lineage>
        <taxon>Eukaryota</taxon>
        <taxon>Fungi</taxon>
        <taxon>Dikarya</taxon>
        <taxon>Ascomycota</taxon>
        <taxon>Pezizomycotina</taxon>
        <taxon>Sordariomycetes</taxon>
        <taxon>Hypocreomycetidae</taxon>
        <taxon>Hypocreales</taxon>
        <taxon>Hypocreaceae</taxon>
        <taxon>Trichoderma</taxon>
    </lineage>
</organism>
<name>A0ABY2GS12_9HYPO</name>
<comment type="caution">
    <text evidence="1">The sequence shown here is derived from an EMBL/GenBank/DDBJ whole genome shotgun (WGS) entry which is preliminary data.</text>
</comment>
<evidence type="ECO:0000313" key="2">
    <source>
        <dbReference type="Proteomes" id="UP001642720"/>
    </source>
</evidence>
<proteinExistence type="predicted"/>
<dbReference type="Proteomes" id="UP001642720">
    <property type="component" value="Unassembled WGS sequence"/>
</dbReference>
<gene>
    <name evidence="1" type="ORF">CCMA1212_009775</name>
</gene>
<reference evidence="1 2" key="1">
    <citation type="submission" date="2018-01" db="EMBL/GenBank/DDBJ databases">
        <title>Genome characterization of the sugarcane-associated fungus Trichoderma ghanense CCMA-1212 and their application in lignocelulose bioconversion.</title>
        <authorList>
            <person name="Steindorff A.S."/>
            <person name="Mendes T.D."/>
            <person name="Vilela E.S.D."/>
            <person name="Rodrigues D.S."/>
            <person name="Formighieri E.F."/>
            <person name="Melo I.S."/>
            <person name="Favaro L.C.L."/>
        </authorList>
    </citation>
    <scope>NUCLEOTIDE SEQUENCE [LARGE SCALE GENOMIC DNA]</scope>
    <source>
        <strain evidence="1 2">CCMA-1212</strain>
    </source>
</reference>
<evidence type="ECO:0000313" key="1">
    <source>
        <dbReference type="EMBL" id="TFA98575.1"/>
    </source>
</evidence>
<dbReference type="GeneID" id="300581295"/>
<dbReference type="RefSeq" id="XP_073554777.1">
    <property type="nucleotide sequence ID" value="XM_073706845.1"/>
</dbReference>
<sequence>MPITITHTLKTNCCIRPHSLDSMPTQGLTHHHPASLHMYSHIFGVRSCCAIGPIPIVGRPTRASLFVGRSRRAQCYLYALASADSPSPRANYKYIHIKRRTCHSPPADMYMLVHASCISPSNHTTSCSFFLSPQLTRSKQGG</sequence>
<protein>
    <submittedName>
        <fullName evidence="1">Uncharacterized protein</fullName>
    </submittedName>
</protein>
<accession>A0ABY2GS12</accession>
<dbReference type="EMBL" id="PPTA01000019">
    <property type="protein sequence ID" value="TFA98575.1"/>
    <property type="molecule type" value="Genomic_DNA"/>
</dbReference>